<reference evidence="2" key="1">
    <citation type="submission" date="2011-07" db="EMBL/GenBank/DDBJ databases">
        <title>Divergent evolution of antigenic variation in African trypanosomes.</title>
        <authorList>
            <person name="Jackson A.P."/>
            <person name="Berry A."/>
            <person name="Allison H.C."/>
            <person name="Burton P."/>
            <person name="Anderson J."/>
            <person name="Aslett M."/>
            <person name="Brown R."/>
            <person name="Corton N."/>
            <person name="Harris D."/>
            <person name="Hauser H."/>
            <person name="Gamble J."/>
            <person name="Gilderthorp R."/>
            <person name="McQuillan J."/>
            <person name="Quail M.A."/>
            <person name="Sanders M."/>
            <person name="Van Tonder A."/>
            <person name="Ginger M.L."/>
            <person name="Donelson J.E."/>
            <person name="Field M.C."/>
            <person name="Barry J.D."/>
            <person name="Berriman M."/>
            <person name="Hertz-Fowler C."/>
        </authorList>
    </citation>
    <scope>NUCLEOTIDE SEQUENCE [LARGE SCALE GENOMIC DNA]</scope>
    <source>
        <strain evidence="2">IL3000</strain>
    </source>
</reference>
<name>F9WCE5_TRYCI</name>
<evidence type="ECO:0000313" key="2">
    <source>
        <dbReference type="Proteomes" id="UP000000702"/>
    </source>
</evidence>
<dbReference type="VEuPathDB" id="TriTrypDB:TcIL3000_0_55060"/>
<organism evidence="1 2">
    <name type="scientific">Trypanosoma congolense (strain IL3000)</name>
    <dbReference type="NCBI Taxonomy" id="1068625"/>
    <lineage>
        <taxon>Eukaryota</taxon>
        <taxon>Discoba</taxon>
        <taxon>Euglenozoa</taxon>
        <taxon>Kinetoplastea</taxon>
        <taxon>Metakinetoplastina</taxon>
        <taxon>Trypanosomatida</taxon>
        <taxon>Trypanosomatidae</taxon>
        <taxon>Trypanosoma</taxon>
        <taxon>Nannomonas</taxon>
    </lineage>
</organism>
<evidence type="ECO:0000313" key="1">
    <source>
        <dbReference type="EMBL" id="CCD14938.1"/>
    </source>
</evidence>
<comment type="caution">
    <text evidence="1">The sequence shown here is derived from an EMBL/GenBank/DDBJ whole genome shotgun (WGS) entry which is preliminary data.</text>
</comment>
<sequence length="263" mass="29446">MTCIVQAPPPAAIQDHCVKLCKMEAGYVLPTASGSLKAPAVPRVPRRNTFTVSYAYCRPDANIGKAFLDEHAPPPRHDMEFQRATLRHHHLGKTRELVEQCEKESIRSRTEHGIIALKLLVRTAAERSVRLACACGSESSVVYFVRRVWSSLLHQMEAFFSDALGGSPTQRMRVATEYVSAMGIWFDGDMSLSFRRHVVQMPLADGTTQDVLVVGLAFFGYSSYVTDLRRRSQLEVLSELRRLSKQLGQKVLFSPVPWNGPSK</sequence>
<proteinExistence type="predicted"/>
<dbReference type="OMA" id="FMRQTWA"/>
<dbReference type="AlphaFoldDB" id="F9WCE5"/>
<protein>
    <submittedName>
        <fullName evidence="1">WGS project CAEQ00000000 data, annotated contig 2219</fullName>
    </submittedName>
</protein>
<accession>F9WCE5</accession>
<gene>
    <name evidence="1" type="ORF">TCIL3000_0_55060</name>
</gene>
<dbReference type="Proteomes" id="UP000000702">
    <property type="component" value="Unassembled WGS sequence"/>
</dbReference>
<reference evidence="1 2" key="2">
    <citation type="journal article" date="2012" name="Proc. Natl. Acad. Sci. U.S.A.">
        <title>Antigenic diversity is generated by distinct evolutionary mechanisms in African trypanosome species.</title>
        <authorList>
            <person name="Jackson A.P."/>
            <person name="Berry A."/>
            <person name="Aslett M."/>
            <person name="Allison H.C."/>
            <person name="Burton P."/>
            <person name="Vavrova-Anderson J."/>
            <person name="Brown R."/>
            <person name="Browne H."/>
            <person name="Corton N."/>
            <person name="Hauser H."/>
            <person name="Gamble J."/>
            <person name="Gilderthorp R."/>
            <person name="Marcello L."/>
            <person name="McQuillan J."/>
            <person name="Otto T.D."/>
            <person name="Quail M.A."/>
            <person name="Sanders M.J."/>
            <person name="van Tonder A."/>
            <person name="Ginger M.L."/>
            <person name="Field M.C."/>
            <person name="Barry J.D."/>
            <person name="Hertz-Fowler C."/>
            <person name="Berriman M."/>
        </authorList>
    </citation>
    <scope>NUCLEOTIDE SEQUENCE [LARGE SCALE GENOMIC DNA]</scope>
    <source>
        <strain evidence="1 2">IL3000</strain>
    </source>
</reference>
<dbReference type="EMBL" id="CAEQ01001707">
    <property type="protein sequence ID" value="CCD14938.1"/>
    <property type="molecule type" value="Genomic_DNA"/>
</dbReference>
<keyword evidence="2" id="KW-1185">Reference proteome</keyword>